<dbReference type="GO" id="GO:0008049">
    <property type="term" value="P:male courtship behavior"/>
    <property type="evidence" value="ECO:0007669"/>
    <property type="project" value="TreeGrafter"/>
</dbReference>
<gene>
    <name evidence="9" type="ORF">KQX54_004865</name>
</gene>
<dbReference type="InterPro" id="IPR013604">
    <property type="entry name" value="7TM_chemorcpt"/>
</dbReference>
<dbReference type="PANTHER" id="PTHR21143:SF133">
    <property type="entry name" value="GUSTATORY AND PHEROMONE RECEPTOR 32A-RELATED"/>
    <property type="match status" value="1"/>
</dbReference>
<feature type="transmembrane region" description="Helical" evidence="8">
    <location>
        <begin position="52"/>
        <end position="76"/>
    </location>
</feature>
<dbReference type="GO" id="GO:0030424">
    <property type="term" value="C:axon"/>
    <property type="evidence" value="ECO:0007669"/>
    <property type="project" value="TreeGrafter"/>
</dbReference>
<dbReference type="GO" id="GO:0043025">
    <property type="term" value="C:neuronal cell body"/>
    <property type="evidence" value="ECO:0007669"/>
    <property type="project" value="TreeGrafter"/>
</dbReference>
<keyword evidence="5 8" id="KW-0472">Membrane</keyword>
<name>A0AAV7IWW3_COTGL</name>
<dbReference type="GO" id="GO:0007165">
    <property type="term" value="P:signal transduction"/>
    <property type="evidence" value="ECO:0007669"/>
    <property type="project" value="UniProtKB-KW"/>
</dbReference>
<evidence type="ECO:0000256" key="4">
    <source>
        <dbReference type="ARBA" id="ARBA00022989"/>
    </source>
</evidence>
<evidence type="ECO:0000256" key="7">
    <source>
        <dbReference type="ARBA" id="ARBA00023224"/>
    </source>
</evidence>
<accession>A0AAV7IWW3</accession>
<dbReference type="GO" id="GO:0007635">
    <property type="term" value="P:chemosensory behavior"/>
    <property type="evidence" value="ECO:0007669"/>
    <property type="project" value="TreeGrafter"/>
</dbReference>
<feature type="transmembrane region" description="Helical" evidence="8">
    <location>
        <begin position="148"/>
        <end position="170"/>
    </location>
</feature>
<proteinExistence type="inferred from homology"/>
<keyword evidence="7 8" id="KW-0807">Transducer</keyword>
<comment type="similarity">
    <text evidence="8">Belongs to the insect chemoreceptor superfamily. Gustatory receptor (GR) family.</text>
</comment>
<evidence type="ECO:0000313" key="9">
    <source>
        <dbReference type="EMBL" id="KAH0560460.1"/>
    </source>
</evidence>
<comment type="function">
    <text evidence="8">Gustatory receptor which mediates acceptance or avoidance behavior, depending on its substrates.</text>
</comment>
<feature type="transmembrane region" description="Helical" evidence="8">
    <location>
        <begin position="182"/>
        <end position="206"/>
    </location>
</feature>
<evidence type="ECO:0000256" key="5">
    <source>
        <dbReference type="ARBA" id="ARBA00023136"/>
    </source>
</evidence>
<dbReference type="GO" id="GO:0030425">
    <property type="term" value="C:dendrite"/>
    <property type="evidence" value="ECO:0007669"/>
    <property type="project" value="TreeGrafter"/>
</dbReference>
<dbReference type="EMBL" id="JAHXZJ010000374">
    <property type="protein sequence ID" value="KAH0560460.1"/>
    <property type="molecule type" value="Genomic_DNA"/>
</dbReference>
<dbReference type="Pfam" id="PF08395">
    <property type="entry name" value="7tm_7"/>
    <property type="match status" value="1"/>
</dbReference>
<comment type="caution">
    <text evidence="9">The sequence shown here is derived from an EMBL/GenBank/DDBJ whole genome shotgun (WGS) entry which is preliminary data.</text>
</comment>
<dbReference type="GO" id="GO:0050909">
    <property type="term" value="P:sensory perception of taste"/>
    <property type="evidence" value="ECO:0007669"/>
    <property type="project" value="InterPro"/>
</dbReference>
<comment type="caution">
    <text evidence="8">Lacks conserved residue(s) required for the propagation of feature annotation.</text>
</comment>
<keyword evidence="2 8" id="KW-1003">Cell membrane</keyword>
<feature type="transmembrane region" description="Helical" evidence="8">
    <location>
        <begin position="256"/>
        <end position="278"/>
    </location>
</feature>
<dbReference type="Proteomes" id="UP000826195">
    <property type="component" value="Unassembled WGS sequence"/>
</dbReference>
<evidence type="ECO:0000256" key="2">
    <source>
        <dbReference type="ARBA" id="ARBA00022475"/>
    </source>
</evidence>
<keyword evidence="3 8" id="KW-0812">Transmembrane</keyword>
<organism evidence="9 10">
    <name type="scientific">Cotesia glomerata</name>
    <name type="common">Lepidopteran parasitic wasp</name>
    <name type="synonym">Apanteles glomeratus</name>
    <dbReference type="NCBI Taxonomy" id="32391"/>
    <lineage>
        <taxon>Eukaryota</taxon>
        <taxon>Metazoa</taxon>
        <taxon>Ecdysozoa</taxon>
        <taxon>Arthropoda</taxon>
        <taxon>Hexapoda</taxon>
        <taxon>Insecta</taxon>
        <taxon>Pterygota</taxon>
        <taxon>Neoptera</taxon>
        <taxon>Endopterygota</taxon>
        <taxon>Hymenoptera</taxon>
        <taxon>Apocrita</taxon>
        <taxon>Ichneumonoidea</taxon>
        <taxon>Braconidae</taxon>
        <taxon>Microgastrinae</taxon>
        <taxon>Cotesia</taxon>
    </lineage>
</organism>
<keyword evidence="4 8" id="KW-1133">Transmembrane helix</keyword>
<evidence type="ECO:0000313" key="10">
    <source>
        <dbReference type="Proteomes" id="UP000826195"/>
    </source>
</evidence>
<evidence type="ECO:0000256" key="3">
    <source>
        <dbReference type="ARBA" id="ARBA00022692"/>
    </source>
</evidence>
<feature type="transmembrane region" description="Helical" evidence="8">
    <location>
        <begin position="284"/>
        <end position="310"/>
    </location>
</feature>
<evidence type="ECO:0000256" key="1">
    <source>
        <dbReference type="ARBA" id="ARBA00004651"/>
    </source>
</evidence>
<comment type="subcellular location">
    <subcellularLocation>
        <location evidence="1 8">Cell membrane</location>
        <topology evidence="1 8">Multi-pass membrane protein</topology>
    </subcellularLocation>
</comment>
<keyword evidence="10" id="KW-1185">Reference proteome</keyword>
<feature type="transmembrane region" description="Helical" evidence="8">
    <location>
        <begin position="383"/>
        <end position="403"/>
    </location>
</feature>
<reference evidence="9 10" key="1">
    <citation type="journal article" date="2021" name="J. Hered.">
        <title>A chromosome-level genome assembly of the parasitoid wasp, Cotesia glomerata (Hymenoptera: Braconidae).</title>
        <authorList>
            <person name="Pinto B.J."/>
            <person name="Weis J.J."/>
            <person name="Gamble T."/>
            <person name="Ode P.J."/>
            <person name="Paul R."/>
            <person name="Zaspel J.M."/>
        </authorList>
    </citation>
    <scope>NUCLEOTIDE SEQUENCE [LARGE SCALE GENOMIC DNA]</scope>
    <source>
        <strain evidence="9">CgM1</strain>
    </source>
</reference>
<protein>
    <recommendedName>
        <fullName evidence="8">Gustatory receptor</fullName>
    </recommendedName>
</protein>
<dbReference type="PANTHER" id="PTHR21143">
    <property type="entry name" value="INVERTEBRATE GUSTATORY RECEPTOR"/>
    <property type="match status" value="1"/>
</dbReference>
<keyword evidence="6 8" id="KW-0675">Receptor</keyword>
<evidence type="ECO:0000256" key="6">
    <source>
        <dbReference type="ARBA" id="ARBA00023170"/>
    </source>
</evidence>
<dbReference type="GO" id="GO:0005886">
    <property type="term" value="C:plasma membrane"/>
    <property type="evidence" value="ECO:0007669"/>
    <property type="project" value="UniProtKB-SubCell"/>
</dbReference>
<sequence length="420" mass="48123">MDSSEDLITVAIEKNKKINEETIKQLLKPMTVISWVLSAGICHPDCSRVATIIVRVINLAICTTIIVYGAIDFFFFEGVFKSDAFKIIYYTNKVSCYVSSYWCVVQGLVQHKKWPILIKMIVKIDKRISRQGNLEDISYSCLINKFQIFAAIITVLLGPFSLICHAVYYYNIRPEDLFTSDLLLYHTIAQSLAMNFFFDIIVLLIYSRLRELNNGINKIEDLGSGNVILEIRRIRKIYNGICNLVTYVNNIYGLHLLLSTLNAFTMVVATLFRIYMGVVEGKNMFILINNIIWITYTIQVTLNCVICTFVRGESKKTATIIHKIILARISKCLRSCELYSVDITKPCDPETNLQHEINNFSSQLHHSTMNFNACGFFIIDNKLLRSFIGVITTYLIIVVQFYVPEEKKVKEFFGNATNES</sequence>
<dbReference type="AlphaFoldDB" id="A0AAV7IWW3"/>
<evidence type="ECO:0000256" key="8">
    <source>
        <dbReference type="RuleBase" id="RU363108"/>
    </source>
</evidence>